<evidence type="ECO:0000256" key="1">
    <source>
        <dbReference type="SAM" id="MobiDB-lite"/>
    </source>
</evidence>
<protein>
    <submittedName>
        <fullName evidence="2">Uncharacterized protein</fullName>
    </submittedName>
</protein>
<comment type="caution">
    <text evidence="2">The sequence shown here is derived from an EMBL/GenBank/DDBJ whole genome shotgun (WGS) entry which is preliminary data.</text>
</comment>
<sequence length="124" mass="13668">MLKSRSPSFPEGLHLASFSTRPIVAFLPSLEPEVEQWETDVFQQLGVRKAPSPQFLPNIAVPRSSAHLAITQARLRFRPPPSPTAGSRTENPEALPAPASPPRRNRSEKRGPGRREKSEALAAR</sequence>
<evidence type="ECO:0000313" key="3">
    <source>
        <dbReference type="Proteomes" id="UP001142489"/>
    </source>
</evidence>
<feature type="region of interest" description="Disordered" evidence="1">
    <location>
        <begin position="75"/>
        <end position="124"/>
    </location>
</feature>
<reference evidence="2" key="1">
    <citation type="journal article" date="2023" name="DNA Res.">
        <title>Chromosome-level genome assembly of Phrynocephalus forsythii using third-generation DNA sequencing and Hi-C analysis.</title>
        <authorList>
            <person name="Qi Y."/>
            <person name="Zhao W."/>
            <person name="Zhao Y."/>
            <person name="Niu C."/>
            <person name="Cao S."/>
            <person name="Zhang Y."/>
        </authorList>
    </citation>
    <scope>NUCLEOTIDE SEQUENCE</scope>
    <source>
        <tissue evidence="2">Muscle</tissue>
    </source>
</reference>
<feature type="compositionally biased region" description="Basic and acidic residues" evidence="1">
    <location>
        <begin position="108"/>
        <end position="124"/>
    </location>
</feature>
<keyword evidence="3" id="KW-1185">Reference proteome</keyword>
<dbReference type="AlphaFoldDB" id="A0A9Q0Y1J7"/>
<organism evidence="2 3">
    <name type="scientific">Phrynocephalus forsythii</name>
    <dbReference type="NCBI Taxonomy" id="171643"/>
    <lineage>
        <taxon>Eukaryota</taxon>
        <taxon>Metazoa</taxon>
        <taxon>Chordata</taxon>
        <taxon>Craniata</taxon>
        <taxon>Vertebrata</taxon>
        <taxon>Euteleostomi</taxon>
        <taxon>Lepidosauria</taxon>
        <taxon>Squamata</taxon>
        <taxon>Bifurcata</taxon>
        <taxon>Unidentata</taxon>
        <taxon>Episquamata</taxon>
        <taxon>Toxicofera</taxon>
        <taxon>Iguania</taxon>
        <taxon>Acrodonta</taxon>
        <taxon>Agamidae</taxon>
        <taxon>Agaminae</taxon>
        <taxon>Phrynocephalus</taxon>
    </lineage>
</organism>
<proteinExistence type="predicted"/>
<name>A0A9Q0Y1J7_9SAUR</name>
<dbReference type="Proteomes" id="UP001142489">
    <property type="component" value="Unassembled WGS sequence"/>
</dbReference>
<evidence type="ECO:0000313" key="2">
    <source>
        <dbReference type="EMBL" id="KAJ7338755.1"/>
    </source>
</evidence>
<accession>A0A9Q0Y1J7</accession>
<dbReference type="EMBL" id="JAPFRF010000003">
    <property type="protein sequence ID" value="KAJ7338755.1"/>
    <property type="molecule type" value="Genomic_DNA"/>
</dbReference>
<gene>
    <name evidence="2" type="ORF">JRQ81_012657</name>
</gene>